<proteinExistence type="predicted"/>
<feature type="compositionally biased region" description="Polar residues" evidence="6">
    <location>
        <begin position="412"/>
        <end position="422"/>
    </location>
</feature>
<feature type="transmembrane region" description="Helical" evidence="7">
    <location>
        <begin position="161"/>
        <end position="181"/>
    </location>
</feature>
<feature type="region of interest" description="Disordered" evidence="6">
    <location>
        <begin position="303"/>
        <end position="350"/>
    </location>
</feature>
<evidence type="ECO:0000256" key="2">
    <source>
        <dbReference type="ARBA" id="ARBA00022475"/>
    </source>
</evidence>
<evidence type="ECO:0000313" key="9">
    <source>
        <dbReference type="EMBL" id="CAD8281764.1"/>
    </source>
</evidence>
<feature type="region of interest" description="Disordered" evidence="6">
    <location>
        <begin position="241"/>
        <end position="265"/>
    </location>
</feature>
<evidence type="ECO:0000256" key="5">
    <source>
        <dbReference type="ARBA" id="ARBA00023136"/>
    </source>
</evidence>
<dbReference type="EMBL" id="HBEC01003919">
    <property type="protein sequence ID" value="CAD8281764.1"/>
    <property type="molecule type" value="Transcribed_RNA"/>
</dbReference>
<evidence type="ECO:0000256" key="6">
    <source>
        <dbReference type="SAM" id="MobiDB-lite"/>
    </source>
</evidence>
<dbReference type="InterPro" id="IPR049177">
    <property type="entry name" value="MgtC_SapB_SrpB_YhiD_N"/>
</dbReference>
<dbReference type="InterPro" id="IPR003416">
    <property type="entry name" value="MgtC/SapB/SrpB/YhiD_fam"/>
</dbReference>
<keyword evidence="5 7" id="KW-0472">Membrane</keyword>
<keyword evidence="3 7" id="KW-0812">Transmembrane</keyword>
<feature type="compositionally biased region" description="Gly residues" evidence="6">
    <location>
        <begin position="325"/>
        <end position="346"/>
    </location>
</feature>
<organism evidence="9">
    <name type="scientific">Chlamydomonas euryale</name>
    <dbReference type="NCBI Taxonomy" id="1486919"/>
    <lineage>
        <taxon>Eukaryota</taxon>
        <taxon>Viridiplantae</taxon>
        <taxon>Chlorophyta</taxon>
        <taxon>core chlorophytes</taxon>
        <taxon>Chlorophyceae</taxon>
        <taxon>CS clade</taxon>
        <taxon>Chlamydomonadales</taxon>
        <taxon>Chlamydomonadaceae</taxon>
        <taxon>Chlamydomonas</taxon>
    </lineage>
</organism>
<evidence type="ECO:0000256" key="3">
    <source>
        <dbReference type="ARBA" id="ARBA00022692"/>
    </source>
</evidence>
<feature type="transmembrane region" description="Helical" evidence="7">
    <location>
        <begin position="33"/>
        <end position="52"/>
    </location>
</feature>
<dbReference type="PRINTS" id="PR01837">
    <property type="entry name" value="MGTCSAPBPROT"/>
</dbReference>
<evidence type="ECO:0000256" key="7">
    <source>
        <dbReference type="SAM" id="Phobius"/>
    </source>
</evidence>
<evidence type="ECO:0000259" key="8">
    <source>
        <dbReference type="Pfam" id="PF02308"/>
    </source>
</evidence>
<evidence type="ECO:0000256" key="1">
    <source>
        <dbReference type="ARBA" id="ARBA00004651"/>
    </source>
</evidence>
<sequence>MKGSGETTRGGGWIASTWATYQSNFSSNPRRDALVYLLLLSIFAAYCAVALFENVIMAAFVAPCTLDPDPRTFQNPLYDSDPCLEVRYAPLLWLTRRECEHLRRVLLSLLLGSLIGYERRSPDRPAGIRTMSVTALGACTFTLASAHAFVTGPMAWDSSRISASIPSGCGFLGAGLIWKGFVKSDEGADHHQVHGLTTAASIWLSAAVGVSAGGGMYFVSWFTTLSIMLMLRFGPRNAEAHEEHARGNDNGGDGDCGAQLHGAGGNGAAGLQSPPYLDTVSFAHGRRLSQRAADEIAQLLGRAQSGEPGTPTFGRHSMQPAVGSGTHGGGSDGGGGGGGGGGGAVGGRSNIGSLQSDSGFAACCNTLPADLRDVEAGPSAPSGTCGRNSLTSELEAPLLEQQQQQGRRAFSPDTQSEASSTMVGGRPGQSPKQPQPVNRRKKPGVSRQPSLMSFS</sequence>
<feature type="transmembrane region" description="Helical" evidence="7">
    <location>
        <begin position="130"/>
        <end position="149"/>
    </location>
</feature>
<dbReference type="PANTHER" id="PTHR33778">
    <property type="entry name" value="PROTEIN MGTC"/>
    <property type="match status" value="1"/>
</dbReference>
<keyword evidence="2" id="KW-1003">Cell membrane</keyword>
<feature type="region of interest" description="Disordered" evidence="6">
    <location>
        <begin position="400"/>
        <end position="455"/>
    </location>
</feature>
<accession>A0A7R9YRV3</accession>
<dbReference type="GO" id="GO:0005886">
    <property type="term" value="C:plasma membrane"/>
    <property type="evidence" value="ECO:0007669"/>
    <property type="project" value="UniProtKB-SubCell"/>
</dbReference>
<keyword evidence="4 7" id="KW-1133">Transmembrane helix</keyword>
<feature type="domain" description="MgtC/SapB/SrpB/YhiD N-terminal" evidence="8">
    <location>
        <begin position="106"/>
        <end position="234"/>
    </location>
</feature>
<evidence type="ECO:0000256" key="4">
    <source>
        <dbReference type="ARBA" id="ARBA00022989"/>
    </source>
</evidence>
<dbReference type="Pfam" id="PF02308">
    <property type="entry name" value="MgtC"/>
    <property type="match status" value="1"/>
</dbReference>
<dbReference type="PANTHER" id="PTHR33778:SF1">
    <property type="entry name" value="MAGNESIUM TRANSPORTER YHID-RELATED"/>
    <property type="match status" value="1"/>
</dbReference>
<comment type="subcellular location">
    <subcellularLocation>
        <location evidence="1">Cell membrane</location>
        <topology evidence="1">Multi-pass membrane protein</topology>
    </subcellularLocation>
</comment>
<reference evidence="9" key="1">
    <citation type="submission" date="2021-01" db="EMBL/GenBank/DDBJ databases">
        <authorList>
            <person name="Corre E."/>
            <person name="Pelletier E."/>
            <person name="Niang G."/>
            <person name="Scheremetjew M."/>
            <person name="Finn R."/>
            <person name="Kale V."/>
            <person name="Holt S."/>
            <person name="Cochrane G."/>
            <person name="Meng A."/>
            <person name="Brown T."/>
            <person name="Cohen L."/>
        </authorList>
    </citation>
    <scope>NUCLEOTIDE SEQUENCE</scope>
    <source>
        <strain evidence="9">CCMP219</strain>
    </source>
</reference>
<protein>
    <recommendedName>
        <fullName evidence="8">MgtC/SapB/SrpB/YhiD N-terminal domain-containing protein</fullName>
    </recommendedName>
</protein>
<name>A0A7R9YRV3_9CHLO</name>
<dbReference type="AlphaFoldDB" id="A0A7R9YRV3"/>
<gene>
    <name evidence="9" type="ORF">CEUR00632_LOCUS1799</name>
</gene>